<keyword evidence="2" id="KW-1133">Transmembrane helix</keyword>
<accession>A0A4V1WQ93</accession>
<dbReference type="EMBL" id="PDXD01000049">
    <property type="protein sequence ID" value="RYN68212.1"/>
    <property type="molecule type" value="Genomic_DNA"/>
</dbReference>
<evidence type="ECO:0000256" key="1">
    <source>
        <dbReference type="SAM" id="MobiDB-lite"/>
    </source>
</evidence>
<feature type="transmembrane region" description="Helical" evidence="2">
    <location>
        <begin position="633"/>
        <end position="656"/>
    </location>
</feature>
<feature type="transmembrane region" description="Helical" evidence="2">
    <location>
        <begin position="668"/>
        <end position="687"/>
    </location>
</feature>
<keyword evidence="2" id="KW-0812">Transmembrane</keyword>
<dbReference type="Proteomes" id="UP000291422">
    <property type="component" value="Unassembled WGS sequence"/>
</dbReference>
<sequence length="851" mass="95997">MDDNLNTDVIGDDVNVDVEESVLHNDDLNTTLLESGPYRGIRFDTPTTRAAILAQAQGHNTYTYQGVDFVFENLPQYDKLSTHAEMSEEQESSLLEAEVDRLVDHIQRHDLKESLLDLGTQLGSTVTEAALEDIATVVDRIVTNLNLCVFDMAIMLVRELAPHRHSSQTTRSIVEWALKKARSSRYVLLRDYIGSDTIVPRSPKDPQIIEDQSKLYLTLLEYFTSLLGRFLMNTAEGDIWVRKCLSVLARMTAKLKQLGYDAKAHAEQSMRHAEVLVSDLECEQEVEKSAGGKLEALKCGETFVDLMDVISPTTVYHLEQVRIRTHLHSILSRLLDGFSQRKRVSHWRPYSFELNTIIRAARSPGEDEEKPLWLISEDRHNGIAISDTTTTLRNYPGCQLLLHNLLAIRRRSPDEFLAGLPAESQELPDPINVTLQWSFSCKSDPVAGFLDDANDVMSSSQQRLHHDIRRPDDYVSVLAPLLLSSSSIARETSRLVSTVQSSRGTQNGIKLYKQQNLEAMFTFKCDGGQVEQASHRDDVMPLSRFREIGWHSDPSQGEDDGNISVRTIGSTFRSKPSLSSTSSASDEETTRSTSQKECLGIQIQEAEVMYLRHQKSMKSWKISDKAVVVRCNGFIFVAVASFLSLITIGLAIFFKFGKKLVGVDRSNILILLWAVAVFGIGMSKSWYTKDWSWYDLMHRQLPCKSVRELSRKTMVDEQVIIMYLLRNDISKFHTTGEHNSVFRRTALVGHDGFAIDCPLKLSTLLACGFLVFMVQREDGTHLICIGGKKRNESVRCGSNTRVLACRAPKPSSQEKSKSSQENSKVELHFKEEAFSWERSYGLYTNASMLFG</sequence>
<organism evidence="3 4">
    <name type="scientific">Alternaria alternata</name>
    <name type="common">Alternaria rot fungus</name>
    <name type="synonym">Torula alternata</name>
    <dbReference type="NCBI Taxonomy" id="5599"/>
    <lineage>
        <taxon>Eukaryota</taxon>
        <taxon>Fungi</taxon>
        <taxon>Dikarya</taxon>
        <taxon>Ascomycota</taxon>
        <taxon>Pezizomycotina</taxon>
        <taxon>Dothideomycetes</taxon>
        <taxon>Pleosporomycetidae</taxon>
        <taxon>Pleosporales</taxon>
        <taxon>Pleosporineae</taxon>
        <taxon>Pleosporaceae</taxon>
        <taxon>Alternaria</taxon>
        <taxon>Alternaria sect. Alternaria</taxon>
        <taxon>Alternaria alternata complex</taxon>
    </lineage>
</organism>
<feature type="compositionally biased region" description="Low complexity" evidence="1">
    <location>
        <begin position="572"/>
        <end position="584"/>
    </location>
</feature>
<keyword evidence="2" id="KW-0472">Membrane</keyword>
<feature type="region of interest" description="Disordered" evidence="1">
    <location>
        <begin position="572"/>
        <end position="596"/>
    </location>
</feature>
<evidence type="ECO:0000313" key="4">
    <source>
        <dbReference type="Proteomes" id="UP000291422"/>
    </source>
</evidence>
<evidence type="ECO:0000313" key="3">
    <source>
        <dbReference type="EMBL" id="RYN68212.1"/>
    </source>
</evidence>
<comment type="caution">
    <text evidence="3">The sequence shown here is derived from an EMBL/GenBank/DDBJ whole genome shotgun (WGS) entry which is preliminary data.</text>
</comment>
<gene>
    <name evidence="3" type="ORF">AA0117_g11292</name>
</gene>
<proteinExistence type="predicted"/>
<protein>
    <submittedName>
        <fullName evidence="3">Uncharacterized protein</fullName>
    </submittedName>
</protein>
<dbReference type="AlphaFoldDB" id="A0A4V1WQ93"/>
<name>A0A4V1WQ93_ALTAL</name>
<reference evidence="4" key="1">
    <citation type="journal article" date="2019" name="bioRxiv">
        <title>Genomics, evolutionary history and diagnostics of the Alternaria alternata species group including apple and Asian pear pathotypes.</title>
        <authorList>
            <person name="Armitage A.D."/>
            <person name="Cockerton H.M."/>
            <person name="Sreenivasaprasad S."/>
            <person name="Woodhall J.W."/>
            <person name="Lane C.R."/>
            <person name="Harrison R.J."/>
            <person name="Clarkson J.P."/>
        </authorList>
    </citation>
    <scope>NUCLEOTIDE SEQUENCE [LARGE SCALE GENOMIC DNA]</scope>
    <source>
        <strain evidence="4">FERA 1177</strain>
    </source>
</reference>
<evidence type="ECO:0000256" key="2">
    <source>
        <dbReference type="SAM" id="Phobius"/>
    </source>
</evidence>